<gene>
    <name evidence="3" type="ORF">AUP44_16550</name>
</gene>
<organism evidence="3 4">
    <name type="scientific">Tistrella mobilis</name>
    <dbReference type="NCBI Taxonomy" id="171437"/>
    <lineage>
        <taxon>Bacteria</taxon>
        <taxon>Pseudomonadati</taxon>
        <taxon>Pseudomonadota</taxon>
        <taxon>Alphaproteobacteria</taxon>
        <taxon>Geminicoccales</taxon>
        <taxon>Geminicoccaceae</taxon>
        <taxon>Tistrella</taxon>
    </lineage>
</organism>
<proteinExistence type="inferred from homology"/>
<reference evidence="3 4" key="1">
    <citation type="submission" date="2015-12" db="EMBL/GenBank/DDBJ databases">
        <title>Genome sequence of Tistrella mobilis MCCC 1A02139.</title>
        <authorList>
            <person name="Lu L."/>
            <person name="Lai Q."/>
            <person name="Shao Z."/>
            <person name="Qian P."/>
        </authorList>
    </citation>
    <scope>NUCLEOTIDE SEQUENCE [LARGE SCALE GENOMIC DNA]</scope>
    <source>
        <strain evidence="3 4">MCCC 1A02139</strain>
    </source>
</reference>
<dbReference type="NCBIfam" id="NF005559">
    <property type="entry name" value="PRK07231.1"/>
    <property type="match status" value="1"/>
</dbReference>
<comment type="caution">
    <text evidence="3">The sequence shown here is derived from an EMBL/GenBank/DDBJ whole genome shotgun (WGS) entry which is preliminary data.</text>
</comment>
<dbReference type="GO" id="GO:0030497">
    <property type="term" value="P:fatty acid elongation"/>
    <property type="evidence" value="ECO:0007669"/>
    <property type="project" value="TreeGrafter"/>
</dbReference>
<evidence type="ECO:0000259" key="2">
    <source>
        <dbReference type="SMART" id="SM00822"/>
    </source>
</evidence>
<dbReference type="InterPro" id="IPR036291">
    <property type="entry name" value="NAD(P)-bd_dom_sf"/>
</dbReference>
<dbReference type="AlphaFoldDB" id="A0A162JQB0"/>
<name>A0A162JQB0_9PROT</name>
<dbReference type="PRINTS" id="PR00080">
    <property type="entry name" value="SDRFAMILY"/>
</dbReference>
<dbReference type="PANTHER" id="PTHR42760">
    <property type="entry name" value="SHORT-CHAIN DEHYDROGENASES/REDUCTASES FAMILY MEMBER"/>
    <property type="match status" value="1"/>
</dbReference>
<dbReference type="Gene3D" id="3.40.50.720">
    <property type="entry name" value="NAD(P)-binding Rossmann-like Domain"/>
    <property type="match status" value="1"/>
</dbReference>
<evidence type="ECO:0000256" key="1">
    <source>
        <dbReference type="ARBA" id="ARBA00006484"/>
    </source>
</evidence>
<sequence>MTGERDEHGFHDGRVAVVTGAASGIGLATARALAQAGAMVVAADRDAEGAARVVAELEAQGLHAASAAFDVSDPEAVAEPMAAIARDHGLVRVLVNSAGIGVDVPFLDTDPALLDRIIGINLRGTMMLGQIVARGLIAAGRPGAIVNVGSVSGLRGNRGRAAYGASKGAVHLLTQVMALELAPYGIRVNCVAPGPIDTPLTRAVHRPEVRASWEERVALGRYGTPEEMASVIRFLAGDAAGYVTGQIVAADGGFQAVGIRD</sequence>
<accession>A0A162JQB0</accession>
<dbReference type="Proteomes" id="UP000075787">
    <property type="component" value="Unassembled WGS sequence"/>
</dbReference>
<dbReference type="PROSITE" id="PS00061">
    <property type="entry name" value="ADH_SHORT"/>
    <property type="match status" value="1"/>
</dbReference>
<dbReference type="SMART" id="SM00822">
    <property type="entry name" value="PKS_KR"/>
    <property type="match status" value="1"/>
</dbReference>
<protein>
    <submittedName>
        <fullName evidence="3">Short-chain dehydrogenase</fullName>
    </submittedName>
</protein>
<dbReference type="InterPro" id="IPR057326">
    <property type="entry name" value="KR_dom"/>
</dbReference>
<dbReference type="SUPFAM" id="SSF51735">
    <property type="entry name" value="NAD(P)-binding Rossmann-fold domains"/>
    <property type="match status" value="1"/>
</dbReference>
<dbReference type="PANTHER" id="PTHR42760:SF123">
    <property type="entry name" value="OXIDOREDUCTASE"/>
    <property type="match status" value="1"/>
</dbReference>
<evidence type="ECO:0000313" key="4">
    <source>
        <dbReference type="Proteomes" id="UP000075787"/>
    </source>
</evidence>
<dbReference type="FunFam" id="3.40.50.720:FF:000084">
    <property type="entry name" value="Short-chain dehydrogenase reductase"/>
    <property type="match status" value="1"/>
</dbReference>
<dbReference type="EMBL" id="LPZR01000222">
    <property type="protein sequence ID" value="KYO49641.1"/>
    <property type="molecule type" value="Genomic_DNA"/>
</dbReference>
<feature type="domain" description="Ketoreductase" evidence="2">
    <location>
        <begin position="14"/>
        <end position="194"/>
    </location>
</feature>
<evidence type="ECO:0000313" key="3">
    <source>
        <dbReference type="EMBL" id="KYO49641.1"/>
    </source>
</evidence>
<comment type="similarity">
    <text evidence="1">Belongs to the short-chain dehydrogenases/reductases (SDR) family.</text>
</comment>
<dbReference type="Pfam" id="PF13561">
    <property type="entry name" value="adh_short_C2"/>
    <property type="match status" value="1"/>
</dbReference>
<dbReference type="InterPro" id="IPR020904">
    <property type="entry name" value="Sc_DH/Rdtase_CS"/>
</dbReference>
<dbReference type="PRINTS" id="PR00081">
    <property type="entry name" value="GDHRDH"/>
</dbReference>
<dbReference type="OrthoDB" id="9803333at2"/>
<dbReference type="GeneID" id="97240732"/>
<dbReference type="RefSeq" id="WP_062769966.1">
    <property type="nucleotide sequence ID" value="NZ_CP121045.1"/>
</dbReference>
<dbReference type="GO" id="GO:0016616">
    <property type="term" value="F:oxidoreductase activity, acting on the CH-OH group of donors, NAD or NADP as acceptor"/>
    <property type="evidence" value="ECO:0007669"/>
    <property type="project" value="UniProtKB-ARBA"/>
</dbReference>
<dbReference type="InterPro" id="IPR002347">
    <property type="entry name" value="SDR_fam"/>
</dbReference>